<accession>A0A7N0UPJ7</accession>
<dbReference type="Gramene" id="Kaladp0076s0164.1.v1.1">
    <property type="protein sequence ID" value="Kaladp0076s0164.1.v1.1.CDS.1"/>
    <property type="gene ID" value="Kaladp0076s0164.v1.1"/>
</dbReference>
<proteinExistence type="predicted"/>
<dbReference type="EnsemblPlants" id="Kaladp0076s0164.1.v1.1">
    <property type="protein sequence ID" value="Kaladp0076s0164.1.v1.1.CDS.1"/>
    <property type="gene ID" value="Kaladp0076s0164.v1.1"/>
</dbReference>
<evidence type="ECO:0000313" key="1">
    <source>
        <dbReference type="EnsemblPlants" id="Kaladp0076s0164.1.v1.1.CDS.1"/>
    </source>
</evidence>
<dbReference type="Proteomes" id="UP000594263">
    <property type="component" value="Unplaced"/>
</dbReference>
<organism evidence="1 2">
    <name type="scientific">Kalanchoe fedtschenkoi</name>
    <name type="common">Lavender scallops</name>
    <name type="synonym">South American air plant</name>
    <dbReference type="NCBI Taxonomy" id="63787"/>
    <lineage>
        <taxon>Eukaryota</taxon>
        <taxon>Viridiplantae</taxon>
        <taxon>Streptophyta</taxon>
        <taxon>Embryophyta</taxon>
        <taxon>Tracheophyta</taxon>
        <taxon>Spermatophyta</taxon>
        <taxon>Magnoliopsida</taxon>
        <taxon>eudicotyledons</taxon>
        <taxon>Gunneridae</taxon>
        <taxon>Pentapetalae</taxon>
        <taxon>Saxifragales</taxon>
        <taxon>Crassulaceae</taxon>
        <taxon>Kalanchoe</taxon>
    </lineage>
</organism>
<dbReference type="AlphaFoldDB" id="A0A7N0UPJ7"/>
<protein>
    <submittedName>
        <fullName evidence="1">Uncharacterized protein</fullName>
    </submittedName>
</protein>
<name>A0A7N0UPJ7_KALFE</name>
<keyword evidence="2" id="KW-1185">Reference proteome</keyword>
<evidence type="ECO:0000313" key="2">
    <source>
        <dbReference type="Proteomes" id="UP000594263"/>
    </source>
</evidence>
<reference evidence="1" key="1">
    <citation type="submission" date="2021-01" db="UniProtKB">
        <authorList>
            <consortium name="EnsemblPlants"/>
        </authorList>
    </citation>
    <scope>IDENTIFICATION</scope>
</reference>
<sequence>MPWLTRNPVSRDFDQLVEIEGVLQGVEHLSYVCLIVLIKLVSYSIVRIQGRYIPIHGCDEAQ</sequence>